<dbReference type="VEuPathDB" id="FungiDB:YALI1_F32056g"/>
<evidence type="ECO:0000313" key="3">
    <source>
        <dbReference type="Proteomes" id="UP000182444"/>
    </source>
</evidence>
<dbReference type="EMBL" id="CP017558">
    <property type="protein sequence ID" value="AOW07657.1"/>
    <property type="molecule type" value="Genomic_DNA"/>
</dbReference>
<reference evidence="2 3" key="1">
    <citation type="journal article" date="2016" name="PLoS ONE">
        <title>Sequence Assembly of Yarrowia lipolytica Strain W29/CLIB89 Shows Transposable Element Diversity.</title>
        <authorList>
            <person name="Magnan C."/>
            <person name="Yu J."/>
            <person name="Chang I."/>
            <person name="Jahn E."/>
            <person name="Kanomata Y."/>
            <person name="Wu J."/>
            <person name="Zeller M."/>
            <person name="Oakes M."/>
            <person name="Baldi P."/>
            <person name="Sandmeyer S."/>
        </authorList>
    </citation>
    <scope>NUCLEOTIDE SEQUENCE [LARGE SCALE GENOMIC DNA]</scope>
    <source>
        <strain evidence="3">CLIB89(W29)</strain>
    </source>
</reference>
<name>A0A1D8NPU2_YARLL</name>
<dbReference type="Proteomes" id="UP000182444">
    <property type="component" value="Chromosome 1F"/>
</dbReference>
<dbReference type="RefSeq" id="XP_068139571.1">
    <property type="nucleotide sequence ID" value="XM_068283470.1"/>
</dbReference>
<protein>
    <submittedName>
        <fullName evidence="2">Uncharacterized protein</fullName>
    </submittedName>
</protein>
<evidence type="ECO:0000313" key="2">
    <source>
        <dbReference type="EMBL" id="AOW07657.1"/>
    </source>
</evidence>
<proteinExistence type="predicted"/>
<evidence type="ECO:0000256" key="1">
    <source>
        <dbReference type="SAM" id="Phobius"/>
    </source>
</evidence>
<dbReference type="AlphaFoldDB" id="A0A1D8NPU2"/>
<organism evidence="2 3">
    <name type="scientific">Yarrowia lipolytica</name>
    <name type="common">Candida lipolytica</name>
    <dbReference type="NCBI Taxonomy" id="4952"/>
    <lineage>
        <taxon>Eukaryota</taxon>
        <taxon>Fungi</taxon>
        <taxon>Dikarya</taxon>
        <taxon>Ascomycota</taxon>
        <taxon>Saccharomycotina</taxon>
        <taxon>Dipodascomycetes</taxon>
        <taxon>Dipodascales</taxon>
        <taxon>Dipodascales incertae sedis</taxon>
        <taxon>Yarrowia</taxon>
    </lineage>
</organism>
<accession>A0A1D8NPU2</accession>
<sequence>MECVEWMDLSYSRNYSPLADITAIVLLVRIVVCILIQVFTLEWTRCKTNWGQCGRSRLESRRMKLAT</sequence>
<feature type="transmembrane region" description="Helical" evidence="1">
    <location>
        <begin position="21"/>
        <end position="41"/>
    </location>
</feature>
<keyword evidence="1" id="KW-0472">Membrane</keyword>
<dbReference type="GeneID" id="94584049"/>
<gene>
    <name evidence="2" type="ORF">YALI1_F32056g</name>
</gene>
<keyword evidence="1" id="KW-1133">Transmembrane helix</keyword>
<keyword evidence="1" id="KW-0812">Transmembrane</keyword>